<sequence length="305" mass="32902">MRLVEYASSDSENDTELPPPSKRRRLSSPRDAAPPPLPAAFHDLYAGAARIGHTDDRSLHGGRVRLVPHVEGNWAAHVYLEWHPTLEQHAHLTKLIDALSADYDGLTTFLSSPNGVPQPLHISLSAPLILRTETKDDFRASVIAGISRAAKSLPEVTAAGKVIVVPAGLGWHPNAERTRGFLVFPLQVGAQDDGRALGKLLGACNDVAARFGCNRLYATSSVGDGAVKDAHEVAEDKFHISIAWALDPEMFPAGPVRVPVSVRRAETRLKEIRIDFHDIKVKIGKDVVSVPLGQARGGGTGSCKW</sequence>
<proteinExistence type="predicted"/>
<dbReference type="OrthoDB" id="49151at2759"/>
<dbReference type="Gene3D" id="3.90.1140.10">
    <property type="entry name" value="Cyclic phosphodiesterase"/>
    <property type="match status" value="1"/>
</dbReference>
<evidence type="ECO:0000256" key="2">
    <source>
        <dbReference type="ARBA" id="ARBA00022801"/>
    </source>
</evidence>
<protein>
    <recommendedName>
        <fullName evidence="5">U6 snRNA phosphodiesterase 1</fullName>
    </recommendedName>
    <alternativeName>
        <fullName evidence="6">3'-5' RNA exonuclease USB1</fullName>
    </alternativeName>
</protein>
<evidence type="ECO:0000256" key="3">
    <source>
        <dbReference type="ARBA" id="ARBA00023239"/>
    </source>
</evidence>
<comment type="caution">
    <text evidence="8">The sequence shown here is derived from an EMBL/GenBank/DDBJ whole genome shotgun (WGS) entry which is preliminary data.</text>
</comment>
<keyword evidence="3" id="KW-0456">Lyase</keyword>
<dbReference type="PANTHER" id="PTHR13522">
    <property type="entry name" value="U6 SNRNA PHOSPHODIESTERASE 1"/>
    <property type="match status" value="1"/>
</dbReference>
<dbReference type="GO" id="GO:0016829">
    <property type="term" value="F:lyase activity"/>
    <property type="evidence" value="ECO:0007669"/>
    <property type="project" value="UniProtKB-KW"/>
</dbReference>
<evidence type="ECO:0000313" key="9">
    <source>
        <dbReference type="Proteomes" id="UP000799439"/>
    </source>
</evidence>
<gene>
    <name evidence="8" type="ORF">K461DRAFT_319288</name>
</gene>
<evidence type="ECO:0000256" key="6">
    <source>
        <dbReference type="ARBA" id="ARBA00030030"/>
    </source>
</evidence>
<dbReference type="Pfam" id="PF09749">
    <property type="entry name" value="HVSL"/>
    <property type="match status" value="1"/>
</dbReference>
<dbReference type="PANTHER" id="PTHR13522:SF3">
    <property type="entry name" value="U6 SNRNA PHOSPHODIESTERASE 1"/>
    <property type="match status" value="1"/>
</dbReference>
<evidence type="ECO:0000256" key="7">
    <source>
        <dbReference type="SAM" id="MobiDB-lite"/>
    </source>
</evidence>
<accession>A0A9P4MJ14</accession>
<evidence type="ECO:0000256" key="4">
    <source>
        <dbReference type="ARBA" id="ARBA00023242"/>
    </source>
</evidence>
<dbReference type="GO" id="GO:0005634">
    <property type="term" value="C:nucleus"/>
    <property type="evidence" value="ECO:0007669"/>
    <property type="project" value="TreeGrafter"/>
</dbReference>
<keyword evidence="9" id="KW-1185">Reference proteome</keyword>
<organism evidence="8 9">
    <name type="scientific">Myriangium duriaei CBS 260.36</name>
    <dbReference type="NCBI Taxonomy" id="1168546"/>
    <lineage>
        <taxon>Eukaryota</taxon>
        <taxon>Fungi</taxon>
        <taxon>Dikarya</taxon>
        <taxon>Ascomycota</taxon>
        <taxon>Pezizomycotina</taxon>
        <taxon>Dothideomycetes</taxon>
        <taxon>Dothideomycetidae</taxon>
        <taxon>Myriangiales</taxon>
        <taxon>Myriangiaceae</taxon>
        <taxon>Myriangium</taxon>
    </lineage>
</organism>
<dbReference type="GO" id="GO:0000175">
    <property type="term" value="F:3'-5'-RNA exonuclease activity"/>
    <property type="evidence" value="ECO:0007669"/>
    <property type="project" value="TreeGrafter"/>
</dbReference>
<evidence type="ECO:0000256" key="5">
    <source>
        <dbReference type="ARBA" id="ARBA00029543"/>
    </source>
</evidence>
<keyword evidence="4" id="KW-0539">Nucleus</keyword>
<feature type="region of interest" description="Disordered" evidence="7">
    <location>
        <begin position="1"/>
        <end position="39"/>
    </location>
</feature>
<dbReference type="InterPro" id="IPR027521">
    <property type="entry name" value="Usb1"/>
</dbReference>
<evidence type="ECO:0000313" key="8">
    <source>
        <dbReference type="EMBL" id="KAF2154768.1"/>
    </source>
</evidence>
<keyword evidence="1" id="KW-0540">Nuclease</keyword>
<keyword evidence="2" id="KW-0378">Hydrolase</keyword>
<dbReference type="AlphaFoldDB" id="A0A9P4MJ14"/>
<reference evidence="8" key="1">
    <citation type="journal article" date="2020" name="Stud. Mycol.">
        <title>101 Dothideomycetes genomes: a test case for predicting lifestyles and emergence of pathogens.</title>
        <authorList>
            <person name="Haridas S."/>
            <person name="Albert R."/>
            <person name="Binder M."/>
            <person name="Bloem J."/>
            <person name="Labutti K."/>
            <person name="Salamov A."/>
            <person name="Andreopoulos B."/>
            <person name="Baker S."/>
            <person name="Barry K."/>
            <person name="Bills G."/>
            <person name="Bluhm B."/>
            <person name="Cannon C."/>
            <person name="Castanera R."/>
            <person name="Culley D."/>
            <person name="Daum C."/>
            <person name="Ezra D."/>
            <person name="Gonzalez J."/>
            <person name="Henrissat B."/>
            <person name="Kuo A."/>
            <person name="Liang C."/>
            <person name="Lipzen A."/>
            <person name="Lutzoni F."/>
            <person name="Magnuson J."/>
            <person name="Mondo S."/>
            <person name="Nolan M."/>
            <person name="Ohm R."/>
            <person name="Pangilinan J."/>
            <person name="Park H.-J."/>
            <person name="Ramirez L."/>
            <person name="Alfaro M."/>
            <person name="Sun H."/>
            <person name="Tritt A."/>
            <person name="Yoshinaga Y."/>
            <person name="Zwiers L.-H."/>
            <person name="Turgeon B."/>
            <person name="Goodwin S."/>
            <person name="Spatafora J."/>
            <person name="Crous P."/>
            <person name="Grigoriev I."/>
        </authorList>
    </citation>
    <scope>NUCLEOTIDE SEQUENCE</scope>
    <source>
        <strain evidence="8">CBS 260.36</strain>
    </source>
</reference>
<dbReference type="GO" id="GO:0034477">
    <property type="term" value="P:U6 snRNA 3'-end processing"/>
    <property type="evidence" value="ECO:0007669"/>
    <property type="project" value="InterPro"/>
</dbReference>
<dbReference type="EMBL" id="ML996083">
    <property type="protein sequence ID" value="KAF2154768.1"/>
    <property type="molecule type" value="Genomic_DNA"/>
</dbReference>
<evidence type="ECO:0000256" key="1">
    <source>
        <dbReference type="ARBA" id="ARBA00022722"/>
    </source>
</evidence>
<name>A0A9P4MJ14_9PEZI</name>
<dbReference type="Proteomes" id="UP000799439">
    <property type="component" value="Unassembled WGS sequence"/>
</dbReference>